<evidence type="ECO:0000313" key="3">
    <source>
        <dbReference type="Proteomes" id="UP000265618"/>
    </source>
</evidence>
<feature type="non-terminal residue" evidence="2">
    <location>
        <position position="1"/>
    </location>
</feature>
<feature type="region of interest" description="Disordered" evidence="1">
    <location>
        <begin position="198"/>
        <end position="223"/>
    </location>
</feature>
<dbReference type="AlphaFoldDB" id="A0A9K3D529"/>
<dbReference type="EMBL" id="BDIP01004817">
    <property type="protein sequence ID" value="GIQ89223.1"/>
    <property type="molecule type" value="Genomic_DNA"/>
</dbReference>
<proteinExistence type="predicted"/>
<feature type="compositionally biased region" description="Low complexity" evidence="1">
    <location>
        <begin position="72"/>
        <end position="81"/>
    </location>
</feature>
<organism evidence="2 3">
    <name type="scientific">Kipferlia bialata</name>
    <dbReference type="NCBI Taxonomy" id="797122"/>
    <lineage>
        <taxon>Eukaryota</taxon>
        <taxon>Metamonada</taxon>
        <taxon>Carpediemonas-like organisms</taxon>
        <taxon>Kipferlia</taxon>
    </lineage>
</organism>
<evidence type="ECO:0000313" key="2">
    <source>
        <dbReference type="EMBL" id="GIQ89223.1"/>
    </source>
</evidence>
<feature type="compositionally biased region" description="Acidic residues" evidence="1">
    <location>
        <begin position="255"/>
        <end position="269"/>
    </location>
</feature>
<comment type="caution">
    <text evidence="2">The sequence shown here is derived from an EMBL/GenBank/DDBJ whole genome shotgun (WGS) entry which is preliminary data.</text>
</comment>
<gene>
    <name evidence="2" type="ORF">KIPB_011639</name>
</gene>
<keyword evidence="3" id="KW-1185">Reference proteome</keyword>
<name>A0A9K3D529_9EUKA</name>
<evidence type="ECO:0000256" key="1">
    <source>
        <dbReference type="SAM" id="MobiDB-lite"/>
    </source>
</evidence>
<reference evidence="2 3" key="1">
    <citation type="journal article" date="2018" name="PLoS ONE">
        <title>The draft genome of Kipferlia bialata reveals reductive genome evolution in fornicate parasites.</title>
        <authorList>
            <person name="Tanifuji G."/>
            <person name="Takabayashi S."/>
            <person name="Kume K."/>
            <person name="Takagi M."/>
            <person name="Nakayama T."/>
            <person name="Kamikawa R."/>
            <person name="Inagaki Y."/>
            <person name="Hashimoto T."/>
        </authorList>
    </citation>
    <scope>NUCLEOTIDE SEQUENCE [LARGE SCALE GENOMIC DNA]</scope>
    <source>
        <strain evidence="2">NY0173</strain>
    </source>
</reference>
<accession>A0A9K3D529</accession>
<protein>
    <submittedName>
        <fullName evidence="2">Uncharacterized protein</fullName>
    </submittedName>
</protein>
<feature type="region of interest" description="Disordered" evidence="1">
    <location>
        <begin position="247"/>
        <end position="270"/>
    </location>
</feature>
<dbReference type="Proteomes" id="UP000265618">
    <property type="component" value="Unassembled WGS sequence"/>
</dbReference>
<feature type="compositionally biased region" description="Polar residues" evidence="1">
    <location>
        <begin position="198"/>
        <end position="210"/>
    </location>
</feature>
<sequence length="422" mass="45352">SQGGMPSVLMLPNVQRMTVPMAGQQWQMLEAGKDGQGDKGPITAAQQHAQIAQLQQLQALQMQQMRIHQQAQLQQQEQMLAHQREREVGKAPASDAQIPPSSYGGLAPNASVKGEAAENVWTPQEPLSKRQALSADSLPPPPASALPAASLFPLVQPVRSQVGTADPGVLRVHAAVPPPPPASAKPKVVMCDKHVQTTPTTMAEASTRTDTPPPSPIPDQYDHSYDYVPDNDQPVGMDDMGWETQSMDSALQTQEDGETETEGDEEGEGYSERLPLVLRPTVISSRATRMAVPVLRALAPDNVHCASSPFHPQAGRPLGSYAPINLGPVLRDQPVSQGEHPPIIGPDPFAQRLQDGRTEADRLRDQAQPVSEDRLRGTVFVGLRAVSECISQTHTAGGKQCSWDNVPVSKAFRTLAAECGGR</sequence>
<feature type="region of interest" description="Disordered" evidence="1">
    <location>
        <begin position="72"/>
        <end position="147"/>
    </location>
</feature>